<keyword evidence="2" id="KW-1185">Reference proteome</keyword>
<dbReference type="Proteomes" id="UP001057452">
    <property type="component" value="Chromosome 14"/>
</dbReference>
<sequence length="881" mass="97259">MSKPVAFHKLKLTNNISDKHGYTILNSMHKYQPRFHVVRANDIMKLPYSTFRTYVFPETQFIAVTAYQNEKITQLKIDNNPFAKGFRDAGNGRREKRNKPFTISSLHESQGKADQDYADSDDSCEQPRDPLYSPRELVRSPLMYTPTCPDDNNIGSDSEIELEDEDIAEASHSRIEHTFSDDNQDLTTERTTFPSLDKMNSLETDSLEKHASGIKDGVLPMKLQAQRLSSFNGDYLQTLDYSSAQSQQFLKFGSPLLFHPGQLSGKPEGVLSALPGVENGGLPSQSIASSSPFLFHLSQQMLASQGLSLSPFGGLFSYPTATWQPQLSPPARRPPHWPGTSVFAALGLGCDSTLIRSPPPLPPQASPQAPTPNVSCPNQGAESQVQCLTKPIFAACQWGPAMAQQDGAAKKNPAVAALHSHFIVGSVSEENSEDEVLGRPDLQLEEKETRSLSPSSDSSSSTFEMGFDHIEGPNQNLRARDRRRIDLQRDFTVASPAEFVTRFGGNKVIEKVLIANNGIAAVKCMRSIRRWSYEMFRNERAIRFVVMVTPEDLKANAEYIKMADHYVPVPGGTNNNNYANVELILDIAKRIPVQAVWAGWGHASENPKLPELLHKNGIAFMGPPSQAMWALGDKIASSIVAQTAGIPTLPWSGEGLTVEWTESDQKNKVINVPTDVYELGCILDVEDGLKASEKVGYPVMVKASEGGGGKGIRKVNCADDFPNLFRQVQAEVPGSPIFVMQLAKHARHLEVQILADQYGNAISLFGRDCSVQRRHQKIIEEAPATIAPSDVFEDMERCAVKLAKMVGYVSAGTVEYLYSQDGSFYFLELNPRLQVEHPCTEMVADVNLLAAQLQIAMGIPLQRIKDIRMLYGVQPWGDSPH</sequence>
<name>A0ACB9WMM4_CHAAC</name>
<protein>
    <submittedName>
        <fullName evidence="1">Uncharacterized protein</fullName>
    </submittedName>
</protein>
<gene>
    <name evidence="1" type="ORF">KUCAC02_003520</name>
</gene>
<reference evidence="1" key="1">
    <citation type="submission" date="2022-05" db="EMBL/GenBank/DDBJ databases">
        <title>Chromosome-level genome of Chaenocephalus aceratus.</title>
        <authorList>
            <person name="Park H."/>
        </authorList>
    </citation>
    <scope>NUCLEOTIDE SEQUENCE</scope>
    <source>
        <strain evidence="1">KU_202001</strain>
    </source>
</reference>
<evidence type="ECO:0000313" key="1">
    <source>
        <dbReference type="EMBL" id="KAI4814323.1"/>
    </source>
</evidence>
<evidence type="ECO:0000313" key="2">
    <source>
        <dbReference type="Proteomes" id="UP001057452"/>
    </source>
</evidence>
<accession>A0ACB9WMM4</accession>
<comment type="caution">
    <text evidence="1">The sequence shown here is derived from an EMBL/GenBank/DDBJ whole genome shotgun (WGS) entry which is preliminary data.</text>
</comment>
<dbReference type="EMBL" id="CM043798">
    <property type="protein sequence ID" value="KAI4814323.1"/>
    <property type="molecule type" value="Genomic_DNA"/>
</dbReference>
<proteinExistence type="predicted"/>
<organism evidence="1 2">
    <name type="scientific">Chaenocephalus aceratus</name>
    <name type="common">Blackfin icefish</name>
    <name type="synonym">Chaenichthys aceratus</name>
    <dbReference type="NCBI Taxonomy" id="36190"/>
    <lineage>
        <taxon>Eukaryota</taxon>
        <taxon>Metazoa</taxon>
        <taxon>Chordata</taxon>
        <taxon>Craniata</taxon>
        <taxon>Vertebrata</taxon>
        <taxon>Euteleostomi</taxon>
        <taxon>Actinopterygii</taxon>
        <taxon>Neopterygii</taxon>
        <taxon>Teleostei</taxon>
        <taxon>Neoteleostei</taxon>
        <taxon>Acanthomorphata</taxon>
        <taxon>Eupercaria</taxon>
        <taxon>Perciformes</taxon>
        <taxon>Notothenioidei</taxon>
        <taxon>Channichthyidae</taxon>
        <taxon>Chaenocephalus</taxon>
    </lineage>
</organism>